<keyword evidence="5" id="KW-0472">Membrane</keyword>
<proteinExistence type="predicted"/>
<organism evidence="9 10">
    <name type="scientific">Mesorhabditis belari</name>
    <dbReference type="NCBI Taxonomy" id="2138241"/>
    <lineage>
        <taxon>Eukaryota</taxon>
        <taxon>Metazoa</taxon>
        <taxon>Ecdysozoa</taxon>
        <taxon>Nematoda</taxon>
        <taxon>Chromadorea</taxon>
        <taxon>Rhabditida</taxon>
        <taxon>Rhabditina</taxon>
        <taxon>Rhabditomorpha</taxon>
        <taxon>Rhabditoidea</taxon>
        <taxon>Rhabditidae</taxon>
        <taxon>Mesorhabditinae</taxon>
        <taxon>Mesorhabditis</taxon>
    </lineage>
</organism>
<dbReference type="GO" id="GO:0016020">
    <property type="term" value="C:membrane"/>
    <property type="evidence" value="ECO:0007669"/>
    <property type="project" value="UniProtKB-SubCell"/>
</dbReference>
<dbReference type="PANTHER" id="PTHR12546:SF33">
    <property type="entry name" value="SPERM VESICLE FUSION PROTEIN FER-1"/>
    <property type="match status" value="1"/>
</dbReference>
<feature type="compositionally biased region" description="Basic and acidic residues" evidence="6">
    <location>
        <begin position="21"/>
        <end position="34"/>
    </location>
</feature>
<keyword evidence="2" id="KW-0812">Transmembrane</keyword>
<dbReference type="SUPFAM" id="SSF49562">
    <property type="entry name" value="C2 domain (Calcium/lipid-binding domain, CaLB)"/>
    <property type="match status" value="1"/>
</dbReference>
<dbReference type="Gene3D" id="2.60.40.150">
    <property type="entry name" value="C2 domain"/>
    <property type="match status" value="1"/>
</dbReference>
<name>A0AAF3FET9_9BILA</name>
<dbReference type="Proteomes" id="UP000887575">
    <property type="component" value="Unassembled WGS sequence"/>
</dbReference>
<dbReference type="SUPFAM" id="SSF53098">
    <property type="entry name" value="Ribonuclease H-like"/>
    <property type="match status" value="1"/>
</dbReference>
<accession>A0AAF3FET9</accession>
<dbReference type="PROSITE" id="PS50004">
    <property type="entry name" value="C2"/>
    <property type="match status" value="1"/>
</dbReference>
<dbReference type="PANTHER" id="PTHR12546">
    <property type="entry name" value="FER-1-LIKE"/>
    <property type="match status" value="1"/>
</dbReference>
<evidence type="ECO:0000313" key="10">
    <source>
        <dbReference type="WBParaSite" id="MBELARI_LOCUS5474"/>
    </source>
</evidence>
<evidence type="ECO:0000256" key="5">
    <source>
        <dbReference type="ARBA" id="ARBA00023136"/>
    </source>
</evidence>
<dbReference type="GO" id="GO:0007009">
    <property type="term" value="P:plasma membrane organization"/>
    <property type="evidence" value="ECO:0007669"/>
    <property type="project" value="TreeGrafter"/>
</dbReference>
<feature type="compositionally biased region" description="Acidic residues" evidence="6">
    <location>
        <begin position="68"/>
        <end position="78"/>
    </location>
</feature>
<evidence type="ECO:0000256" key="4">
    <source>
        <dbReference type="ARBA" id="ARBA00022989"/>
    </source>
</evidence>
<dbReference type="InterPro" id="IPR000008">
    <property type="entry name" value="C2_dom"/>
</dbReference>
<keyword evidence="3" id="KW-0677">Repeat</keyword>
<dbReference type="InterPro" id="IPR012337">
    <property type="entry name" value="RNaseH-like_sf"/>
</dbReference>
<evidence type="ECO:0000259" key="7">
    <source>
        <dbReference type="PROSITE" id="PS50004"/>
    </source>
</evidence>
<dbReference type="Gene3D" id="3.30.420.10">
    <property type="entry name" value="Ribonuclease H-like superfamily/Ribonuclease H"/>
    <property type="match status" value="1"/>
</dbReference>
<keyword evidence="4" id="KW-1133">Transmembrane helix</keyword>
<dbReference type="GO" id="GO:0061025">
    <property type="term" value="P:membrane fusion"/>
    <property type="evidence" value="ECO:0007669"/>
    <property type="project" value="TreeGrafter"/>
</dbReference>
<dbReference type="GO" id="GO:0003676">
    <property type="term" value="F:nucleic acid binding"/>
    <property type="evidence" value="ECO:0007669"/>
    <property type="project" value="InterPro"/>
</dbReference>
<dbReference type="Pfam" id="PF00075">
    <property type="entry name" value="RNase_H"/>
    <property type="match status" value="1"/>
</dbReference>
<feature type="domain" description="C2" evidence="7">
    <location>
        <begin position="115"/>
        <end position="233"/>
    </location>
</feature>
<feature type="compositionally biased region" description="Basic residues" evidence="6">
    <location>
        <begin position="1"/>
        <end position="11"/>
    </location>
</feature>
<dbReference type="PROSITE" id="PS50879">
    <property type="entry name" value="RNASE_H_1"/>
    <property type="match status" value="1"/>
</dbReference>
<evidence type="ECO:0008006" key="11">
    <source>
        <dbReference type="Google" id="ProtNLM"/>
    </source>
</evidence>
<dbReference type="InterPro" id="IPR037721">
    <property type="entry name" value="Ferlin"/>
</dbReference>
<evidence type="ECO:0000256" key="2">
    <source>
        <dbReference type="ARBA" id="ARBA00022692"/>
    </source>
</evidence>
<evidence type="ECO:0000256" key="3">
    <source>
        <dbReference type="ARBA" id="ARBA00022737"/>
    </source>
</evidence>
<evidence type="ECO:0000259" key="8">
    <source>
        <dbReference type="PROSITE" id="PS50879"/>
    </source>
</evidence>
<reference evidence="10" key="1">
    <citation type="submission" date="2024-02" db="UniProtKB">
        <authorList>
            <consortium name="WormBaseParasite"/>
        </authorList>
    </citation>
    <scope>IDENTIFICATION</scope>
</reference>
<feature type="region of interest" description="Disordered" evidence="6">
    <location>
        <begin position="1"/>
        <end position="120"/>
    </location>
</feature>
<dbReference type="Pfam" id="PF00168">
    <property type="entry name" value="C2"/>
    <property type="match status" value="1"/>
</dbReference>
<evidence type="ECO:0000313" key="9">
    <source>
        <dbReference type="Proteomes" id="UP000887575"/>
    </source>
</evidence>
<comment type="subcellular location">
    <subcellularLocation>
        <location evidence="1">Membrane</location>
        <topology evidence="1">Single-pass membrane protein</topology>
    </subcellularLocation>
</comment>
<dbReference type="WBParaSite" id="MBELARI_LOCUS5474">
    <property type="protein sequence ID" value="MBELARI_LOCUS5474"/>
    <property type="gene ID" value="MBELARI_LOCUS5474"/>
</dbReference>
<dbReference type="InterPro" id="IPR036397">
    <property type="entry name" value="RNaseH_sf"/>
</dbReference>
<feature type="compositionally biased region" description="Basic residues" evidence="6">
    <location>
        <begin position="35"/>
        <end position="64"/>
    </location>
</feature>
<dbReference type="GO" id="GO:0004523">
    <property type="term" value="F:RNA-DNA hybrid ribonuclease activity"/>
    <property type="evidence" value="ECO:0007669"/>
    <property type="project" value="InterPro"/>
</dbReference>
<dbReference type="AlphaFoldDB" id="A0AAF3FET9"/>
<feature type="compositionally biased region" description="Low complexity" evidence="6">
    <location>
        <begin position="79"/>
        <end position="95"/>
    </location>
</feature>
<keyword evidence="9" id="KW-1185">Reference proteome</keyword>
<evidence type="ECO:0000256" key="6">
    <source>
        <dbReference type="SAM" id="MobiDB-lite"/>
    </source>
</evidence>
<dbReference type="InterPro" id="IPR035892">
    <property type="entry name" value="C2_domain_sf"/>
</dbReference>
<feature type="domain" description="RNase H type-1" evidence="8">
    <location>
        <begin position="446"/>
        <end position="598"/>
    </location>
</feature>
<dbReference type="InterPro" id="IPR002156">
    <property type="entry name" value="RNaseH_domain"/>
</dbReference>
<dbReference type="SMART" id="SM00239">
    <property type="entry name" value="C2"/>
    <property type="match status" value="1"/>
</dbReference>
<protein>
    <recommendedName>
        <fullName evidence="11">RNase H type-1 domain-containing protein</fullName>
    </recommendedName>
</protein>
<evidence type="ECO:0000256" key="1">
    <source>
        <dbReference type="ARBA" id="ARBA00004167"/>
    </source>
</evidence>
<sequence length="616" mass="69862">MEKLKFGRRRQNNCDVEDDELMGKQDDNGSDRSKGSKFSRLMRRSGLKKKTQRAKRKEAQKKAKRESNDEDVDSENETSDSSNASNTTKEGQSTETEGETSGKESEDTENDDTELEGRLVGRKFEHTDVKQNVFMTVRVIESRNLRDSGNLRVRVGLDGRTKPTRVTTELHPKWQQNLNFAIEESLEKAANKMFSIQAYAVRRVLNDKLLGQFECPLAMIMHQPGGVVLNKWISLAPPPKDGRRAERDEDIGFIKASIAVYGARDTPPIFEDDDESEEIFNARHFTGHTLRIRLHRLLQLISEVRHEIISKGKKPKTASFCIKAFSGDCTEVTSLKLLKGSAVSFDQELLLPFLWPTVINKFHFQLIMHRGKKNRIIAQPVIYMQNGLYSLFRSFCWGDSAAERLAAGADDKTTGENVFSYDAQQYGFPKDHGTDGVTVAFNESFSPNTIVCYVDASYNPKSVNGIDTAACAGFFGEEHPLNFSILLNVETKKKLSNMDKDARATYLEILATKTALERLFNWKYRPEEVIIRSDSLNMIRGLNLKLKGARFGQIREEILLLMDVASKFQRPILFQHVYGHNGDPGNETADAMARFTMKHGVELEGTMMERDDERTK</sequence>